<keyword evidence="3 6" id="KW-0732">Signal</keyword>
<dbReference type="AlphaFoldDB" id="A0A5M8AGP1"/>
<dbReference type="PANTHER" id="PTHR38776:SF1">
    <property type="entry name" value="MLTA-INTERACTING PROTEIN-RELATED"/>
    <property type="match status" value="1"/>
</dbReference>
<evidence type="ECO:0000313" key="8">
    <source>
        <dbReference type="Proteomes" id="UP000324324"/>
    </source>
</evidence>
<sequence>MNATRPGRHAASFRTPAAAAAIALLASLWTPQGWAQGGDAALEPAEPQWGLGVGAAARRKPYRDVGTDYRAIPVLSYENRWLHVSGLTADLKLPSLGPVSFRLRTRYGLSDGYEASDSAALEGMADRNARLWFGGAAIWHNPIADVSAEWLGSADGNKATLQVSRGFQYGNFRLTPHVAAQWLSTDNVDYYYGVRASEARIGRPQYQGDSTVNLTAGLRVDYRLARHHQLFLDVSATRLGSAIKDSPIVDRSNMTSVAVGYLYRF</sequence>
<dbReference type="InterPro" id="IPR010583">
    <property type="entry name" value="MipA"/>
</dbReference>
<dbReference type="Proteomes" id="UP000324324">
    <property type="component" value="Unassembled WGS sequence"/>
</dbReference>
<evidence type="ECO:0000256" key="5">
    <source>
        <dbReference type="ARBA" id="ARBA00023237"/>
    </source>
</evidence>
<dbReference type="EMBL" id="VWRN01000045">
    <property type="protein sequence ID" value="KAA6120960.1"/>
    <property type="molecule type" value="Genomic_DNA"/>
</dbReference>
<keyword evidence="4" id="KW-0472">Membrane</keyword>
<evidence type="ECO:0000256" key="6">
    <source>
        <dbReference type="SAM" id="SignalP"/>
    </source>
</evidence>
<keyword evidence="8" id="KW-1185">Reference proteome</keyword>
<comment type="similarity">
    <text evidence="2">Belongs to the MipA/OmpV family.</text>
</comment>
<dbReference type="GO" id="GO:0009279">
    <property type="term" value="C:cell outer membrane"/>
    <property type="evidence" value="ECO:0007669"/>
    <property type="project" value="UniProtKB-SubCell"/>
</dbReference>
<evidence type="ECO:0000256" key="4">
    <source>
        <dbReference type="ARBA" id="ARBA00023136"/>
    </source>
</evidence>
<comment type="subcellular location">
    <subcellularLocation>
        <location evidence="1">Cell outer membrane</location>
    </subcellularLocation>
</comment>
<protein>
    <submittedName>
        <fullName evidence="7">MipA/OmpV family protein</fullName>
    </submittedName>
</protein>
<dbReference type="Pfam" id="PF06629">
    <property type="entry name" value="MipA"/>
    <property type="match status" value="1"/>
</dbReference>
<comment type="caution">
    <text evidence="7">The sequence shown here is derived from an EMBL/GenBank/DDBJ whole genome shotgun (WGS) entry which is preliminary data.</text>
</comment>
<evidence type="ECO:0000313" key="7">
    <source>
        <dbReference type="EMBL" id="KAA6120960.1"/>
    </source>
</evidence>
<reference evidence="7 8" key="1">
    <citation type="submission" date="2019-09" db="EMBL/GenBank/DDBJ databases">
        <title>Isolation of a novel species in the genus Cupriavidus from patients with sepsis using whole genome sequencing.</title>
        <authorList>
            <person name="Kweon O.J."/>
            <person name="Lee M.-K."/>
        </authorList>
    </citation>
    <scope>NUCLEOTIDE SEQUENCE [LARGE SCALE GENOMIC DNA]</scope>
    <source>
        <strain evidence="7 8">MKL-01</strain>
    </source>
</reference>
<dbReference type="PANTHER" id="PTHR38776">
    <property type="entry name" value="MLTA-INTERACTING PROTEIN-RELATED"/>
    <property type="match status" value="1"/>
</dbReference>
<evidence type="ECO:0000256" key="1">
    <source>
        <dbReference type="ARBA" id="ARBA00004442"/>
    </source>
</evidence>
<evidence type="ECO:0000256" key="3">
    <source>
        <dbReference type="ARBA" id="ARBA00022729"/>
    </source>
</evidence>
<feature type="chain" id="PRO_5024402465" evidence="6">
    <location>
        <begin position="36"/>
        <end position="265"/>
    </location>
</feature>
<gene>
    <name evidence="7" type="ORF">F1599_17585</name>
</gene>
<proteinExistence type="inferred from homology"/>
<keyword evidence="5" id="KW-0998">Cell outer membrane</keyword>
<organism evidence="7 8">
    <name type="scientific">Cupriavidus cauae</name>
    <dbReference type="NCBI Taxonomy" id="2608999"/>
    <lineage>
        <taxon>Bacteria</taxon>
        <taxon>Pseudomonadati</taxon>
        <taxon>Pseudomonadota</taxon>
        <taxon>Betaproteobacteria</taxon>
        <taxon>Burkholderiales</taxon>
        <taxon>Burkholderiaceae</taxon>
        <taxon>Cupriavidus</taxon>
    </lineage>
</organism>
<accession>A0A5M8AGP1</accession>
<evidence type="ECO:0000256" key="2">
    <source>
        <dbReference type="ARBA" id="ARBA00005722"/>
    </source>
</evidence>
<name>A0A5M8AGP1_9BURK</name>
<dbReference type="RefSeq" id="WP_150083931.1">
    <property type="nucleotide sequence ID" value="NZ_VWRN01000045.1"/>
</dbReference>
<feature type="signal peptide" evidence="6">
    <location>
        <begin position="1"/>
        <end position="35"/>
    </location>
</feature>